<dbReference type="Pfam" id="PF16657">
    <property type="entry name" value="Malt_amylase_C"/>
    <property type="match status" value="1"/>
</dbReference>
<dbReference type="SUPFAM" id="SSF51011">
    <property type="entry name" value="Glycosyl hydrolase domain"/>
    <property type="match status" value="1"/>
</dbReference>
<comment type="catalytic activity">
    <reaction evidence="4">
        <text>Endohydrolysis of (1-&gt;4)-alpha-D-glucosidic linkages in polysaccharides containing three or more (1-&gt;4)-alpha-linked D-glucose units.</text>
        <dbReference type="EC" id="3.2.1.1"/>
    </reaction>
</comment>
<organism evidence="6 7">
    <name type="scientific">Streptococcus caledonicus</name>
    <dbReference type="NCBI Taxonomy" id="2614158"/>
    <lineage>
        <taxon>Bacteria</taxon>
        <taxon>Bacillati</taxon>
        <taxon>Bacillota</taxon>
        <taxon>Bacilli</taxon>
        <taxon>Lactobacillales</taxon>
        <taxon>Streptococcaceae</taxon>
        <taxon>Streptococcus</taxon>
    </lineage>
</organism>
<dbReference type="InterPro" id="IPR006046">
    <property type="entry name" value="Alpha_amylase"/>
</dbReference>
<dbReference type="InterPro" id="IPR032091">
    <property type="entry name" value="Malt_amylase-like_C"/>
</dbReference>
<dbReference type="PRINTS" id="PR00110">
    <property type="entry name" value="ALPHAAMYLASE"/>
</dbReference>
<dbReference type="SUPFAM" id="SSF51445">
    <property type="entry name" value="(Trans)glycosidases"/>
    <property type="match status" value="1"/>
</dbReference>
<dbReference type="PANTHER" id="PTHR10357:SF179">
    <property type="entry name" value="NEUTRAL AND BASIC AMINO ACID TRANSPORT PROTEIN RBAT"/>
    <property type="match status" value="1"/>
</dbReference>
<dbReference type="Gene3D" id="2.60.40.1180">
    <property type="entry name" value="Golgi alpha-mannosidase II"/>
    <property type="match status" value="1"/>
</dbReference>
<keyword evidence="7" id="KW-1185">Reference proteome</keyword>
<dbReference type="EC" id="3.2.1.1" evidence="4"/>
<dbReference type="InterPro" id="IPR017853">
    <property type="entry name" value="GH"/>
</dbReference>
<dbReference type="Gene3D" id="3.90.400.10">
    <property type="entry name" value="Oligo-1,6-glucosidase, Domain 2"/>
    <property type="match status" value="1"/>
</dbReference>
<keyword evidence="4" id="KW-0378">Hydrolase</keyword>
<evidence type="ECO:0000259" key="5">
    <source>
        <dbReference type="SMART" id="SM00642"/>
    </source>
</evidence>
<dbReference type="Gene3D" id="3.20.20.80">
    <property type="entry name" value="Glycosidases"/>
    <property type="match status" value="1"/>
</dbReference>
<protein>
    <recommendedName>
        <fullName evidence="4">Alpha-amylase</fullName>
        <ecNumber evidence="4">3.2.1.1</ecNumber>
    </recommendedName>
</protein>
<dbReference type="Proteomes" id="UP001596110">
    <property type="component" value="Unassembled WGS sequence"/>
</dbReference>
<sequence>MEKKWWQSEIVYQIYPKSFQDSNGDGIGDLNGITSRLDYLADLGITCIWISPIFKSPMADNGYDISDYFDIAKEFGTMEDFKVLMAEAKARGIKVLLDLVVNHSSDEHPWFQAALADPQSKYRGYYIFKESAERPNNWRSIFGGSVWEKLPNEDVYYYHTFHKKQPDLNWENAELREEVYQMITQWLELGIAGFRIDAITFIKKDLSFQSIEPDGVDGLAKCTKVSRNQPGIEVFLKELNERCFKPYDAVTVAEAPGVEYDQLDEFIGEDGFFSMIFDFKAADLDVVSGSEWFKPVQWKPKDLFDKFKDSQLAIQKVGWGAPFIENHDQNRATTKYLKEAEKNPKAAKALALMYFNLYGTPFIYQGQEIGMINFNREGLESFDDISSIDQYHRGMAEGLSSGEALAVINYRSRDNARTPMQWDDSQYVGFSTVAPWLAITEQSLERSVADQIHDEQSLWYFYKKLIALKKMPSCETLVYGQIAFVDLENPEVFAYRRFDEKSSYLTLVNLSNQEVEFPLENPIVDILIENGGMSLSHRHVTLPPYGATLLKETTNGNY</sequence>
<keyword evidence="4" id="KW-0119">Carbohydrate metabolism</keyword>
<dbReference type="Pfam" id="PF00128">
    <property type="entry name" value="Alpha-amylase"/>
    <property type="match status" value="1"/>
</dbReference>
<dbReference type="InterPro" id="IPR045857">
    <property type="entry name" value="O16G_dom_2"/>
</dbReference>
<reference evidence="7" key="1">
    <citation type="journal article" date="2019" name="Int. J. Syst. Evol. Microbiol.">
        <title>The Global Catalogue of Microorganisms (GCM) 10K type strain sequencing project: providing services to taxonomists for standard genome sequencing and annotation.</title>
        <authorList>
            <consortium name="The Broad Institute Genomics Platform"/>
            <consortium name="The Broad Institute Genome Sequencing Center for Infectious Disease"/>
            <person name="Wu L."/>
            <person name="Ma J."/>
        </authorList>
    </citation>
    <scope>NUCLEOTIDE SEQUENCE [LARGE SCALE GENOMIC DNA]</scope>
    <source>
        <strain evidence="7">DT43</strain>
    </source>
</reference>
<feature type="domain" description="Glycosyl hydrolase family 13 catalytic" evidence="5">
    <location>
        <begin position="13"/>
        <end position="417"/>
    </location>
</feature>
<comment type="caution">
    <text evidence="6">The sequence shown here is derived from an EMBL/GenBank/DDBJ whole genome shotgun (WGS) entry which is preliminary data.</text>
</comment>
<comment type="similarity">
    <text evidence="1 3">Belongs to the glycosyl hydrolase 13 family.</text>
</comment>
<accession>A0ABW0UBY8</accession>
<dbReference type="CDD" id="cd11333">
    <property type="entry name" value="AmyAc_SI_OligoGlu_DGase"/>
    <property type="match status" value="1"/>
</dbReference>
<evidence type="ECO:0000313" key="7">
    <source>
        <dbReference type="Proteomes" id="UP001596110"/>
    </source>
</evidence>
<dbReference type="PANTHER" id="PTHR10357">
    <property type="entry name" value="ALPHA-AMYLASE FAMILY MEMBER"/>
    <property type="match status" value="1"/>
</dbReference>
<evidence type="ECO:0000256" key="4">
    <source>
        <dbReference type="RuleBase" id="RU361134"/>
    </source>
</evidence>
<proteinExistence type="inferred from homology"/>
<keyword evidence="2 4" id="KW-0326">Glycosidase</keyword>
<evidence type="ECO:0000313" key="6">
    <source>
        <dbReference type="EMBL" id="MFC5631080.1"/>
    </source>
</evidence>
<evidence type="ECO:0000256" key="3">
    <source>
        <dbReference type="RuleBase" id="RU003615"/>
    </source>
</evidence>
<evidence type="ECO:0000256" key="1">
    <source>
        <dbReference type="ARBA" id="ARBA00008061"/>
    </source>
</evidence>
<dbReference type="InterPro" id="IPR006047">
    <property type="entry name" value="GH13_cat_dom"/>
</dbReference>
<dbReference type="EMBL" id="JBHSOJ010000016">
    <property type="protein sequence ID" value="MFC5631080.1"/>
    <property type="molecule type" value="Genomic_DNA"/>
</dbReference>
<dbReference type="InterPro" id="IPR013780">
    <property type="entry name" value="Glyco_hydro_b"/>
</dbReference>
<name>A0ABW0UBY8_9STRE</name>
<evidence type="ECO:0000256" key="2">
    <source>
        <dbReference type="ARBA" id="ARBA00023295"/>
    </source>
</evidence>
<gene>
    <name evidence="6" type="ORF">ACFPQ3_05625</name>
</gene>
<dbReference type="RefSeq" id="WP_156806573.1">
    <property type="nucleotide sequence ID" value="NZ_JBHSOJ010000016.1"/>
</dbReference>
<dbReference type="SMART" id="SM00642">
    <property type="entry name" value="Aamy"/>
    <property type="match status" value="1"/>
</dbReference>